<name>X0UTE8_9ZZZZ</name>
<comment type="caution">
    <text evidence="1">The sequence shown here is derived from an EMBL/GenBank/DDBJ whole genome shotgun (WGS) entry which is preliminary data.</text>
</comment>
<organism evidence="1">
    <name type="scientific">marine sediment metagenome</name>
    <dbReference type="NCBI Taxonomy" id="412755"/>
    <lineage>
        <taxon>unclassified sequences</taxon>
        <taxon>metagenomes</taxon>
        <taxon>ecological metagenomes</taxon>
    </lineage>
</organism>
<feature type="non-terminal residue" evidence="1">
    <location>
        <position position="56"/>
    </location>
</feature>
<reference evidence="1" key="1">
    <citation type="journal article" date="2014" name="Front. Microbiol.">
        <title>High frequency of phylogenetically diverse reductive dehalogenase-homologous genes in deep subseafloor sedimentary metagenomes.</title>
        <authorList>
            <person name="Kawai M."/>
            <person name="Futagami T."/>
            <person name="Toyoda A."/>
            <person name="Takaki Y."/>
            <person name="Nishi S."/>
            <person name="Hori S."/>
            <person name="Arai W."/>
            <person name="Tsubouchi T."/>
            <person name="Morono Y."/>
            <person name="Uchiyama I."/>
            <person name="Ito T."/>
            <person name="Fujiyama A."/>
            <person name="Inagaki F."/>
            <person name="Takami H."/>
        </authorList>
    </citation>
    <scope>NUCLEOTIDE SEQUENCE</scope>
    <source>
        <strain evidence="1">Expedition CK06-06</strain>
    </source>
</reference>
<dbReference type="EMBL" id="BARS01024532">
    <property type="protein sequence ID" value="GAG08995.1"/>
    <property type="molecule type" value="Genomic_DNA"/>
</dbReference>
<evidence type="ECO:0000313" key="1">
    <source>
        <dbReference type="EMBL" id="GAG08995.1"/>
    </source>
</evidence>
<accession>X0UTE8</accession>
<gene>
    <name evidence="1" type="ORF">S01H1_38934</name>
</gene>
<protein>
    <submittedName>
        <fullName evidence="1">Uncharacterized protein</fullName>
    </submittedName>
</protein>
<proteinExistence type="predicted"/>
<sequence>MRNRGRKLALLLPAGMLAVGLLALVWAIGIGSSEADEGTMQNCPQAGKWAISVWSG</sequence>
<dbReference type="AlphaFoldDB" id="X0UTE8"/>